<reference evidence="8 9" key="1">
    <citation type="journal article" date="2020" name="Microorganisms">
        <title>Osmotic Adaptation and Compatible Solute Biosynthesis of Phototrophic Bacteria as Revealed from Genome Analyses.</title>
        <authorList>
            <person name="Imhoff J.F."/>
            <person name="Rahn T."/>
            <person name="Kunzel S."/>
            <person name="Keller A."/>
            <person name="Neulinger S.C."/>
        </authorList>
    </citation>
    <scope>NUCLEOTIDE SEQUENCE [LARGE SCALE GENOMIC DNA]</scope>
    <source>
        <strain evidence="8 9">DSM 15382</strain>
    </source>
</reference>
<accession>A0ABS1CSB4</accession>
<dbReference type="InterPro" id="IPR004006">
    <property type="entry name" value="DhaK_dom"/>
</dbReference>
<dbReference type="EMBL" id="NRSG01000015">
    <property type="protein sequence ID" value="MBK1657356.1"/>
    <property type="molecule type" value="Genomic_DNA"/>
</dbReference>
<dbReference type="SUPFAM" id="SSF82549">
    <property type="entry name" value="DAK1/DegV-like"/>
    <property type="match status" value="1"/>
</dbReference>
<dbReference type="NCBIfam" id="NF011049">
    <property type="entry name" value="PRK14479.1"/>
    <property type="match status" value="1"/>
</dbReference>
<evidence type="ECO:0000256" key="2">
    <source>
        <dbReference type="ARBA" id="ARBA00022741"/>
    </source>
</evidence>
<dbReference type="Gene3D" id="3.40.50.10440">
    <property type="entry name" value="Dihydroxyacetone kinase, domain 1"/>
    <property type="match status" value="1"/>
</dbReference>
<sequence>MKKLLNDPRATVREMLEGQVDLNPGQALLAEADVVVRADLPPPGAREVAVLSGGGSGHEPAHAGYVGPGMLHAAVAGDVFTSPGVDAVLAGIRAAAGPAGALLVVKNYTGDRLNFGLAAELARGEGMPVEIVVVADDVALHGTVEPARRRGIAGTVLVHKVAGAAAAAGLPLAAVAAEARAAAEAMGSMGVALGACTVPAAGRPGFTLGEAEIELGLGIHGEQGVRRGPLRPADALVAEMLETILADRGLAAGARVALLVNGLGGTPPMELAVVARAALALLRGRGLVVERAWSGTLLSALEMPGVSLTVLPVDDGRLARLDAPSAAPAWPGSGRIAPSRIVIGAPPMPPEAAPQTPTPEGQAVRRAALAAATALEAAEARLTELDSAAGDGDLGLSMTRGAAAVRALPEGAWADAPAALHAMGEALRRAIAGSSGPFYATALLRAARALPPGAPSPQDWARAFAAGVAAIAELGGAQPGDRTMLDALHPAARRLGEAVAESRPLAEAWREAVAAARQGAEATAGMRPRLGRASYLGERAMGVPDAGAVAALTWMEALGG</sequence>
<evidence type="ECO:0000256" key="5">
    <source>
        <dbReference type="SAM" id="MobiDB-lite"/>
    </source>
</evidence>
<feature type="compositionally biased region" description="Low complexity" evidence="5">
    <location>
        <begin position="353"/>
        <end position="362"/>
    </location>
</feature>
<feature type="domain" description="DhaK" evidence="7">
    <location>
        <begin position="7"/>
        <end position="330"/>
    </location>
</feature>
<dbReference type="PANTHER" id="PTHR28629">
    <property type="entry name" value="TRIOKINASE/FMN CYCLASE"/>
    <property type="match status" value="1"/>
</dbReference>
<evidence type="ECO:0000256" key="3">
    <source>
        <dbReference type="ARBA" id="ARBA00022777"/>
    </source>
</evidence>
<dbReference type="Pfam" id="PF02734">
    <property type="entry name" value="Dak2"/>
    <property type="match status" value="1"/>
</dbReference>
<keyword evidence="9" id="KW-1185">Reference proteome</keyword>
<evidence type="ECO:0000256" key="1">
    <source>
        <dbReference type="ARBA" id="ARBA00022679"/>
    </source>
</evidence>
<feature type="region of interest" description="Disordered" evidence="5">
    <location>
        <begin position="343"/>
        <end position="362"/>
    </location>
</feature>
<protein>
    <submittedName>
        <fullName evidence="8">Dihydroxyacetone kinase</fullName>
    </submittedName>
</protein>
<dbReference type="PANTHER" id="PTHR28629:SF4">
    <property type="entry name" value="TRIOKINASE_FMN CYCLASE"/>
    <property type="match status" value="1"/>
</dbReference>
<dbReference type="InterPro" id="IPR050861">
    <property type="entry name" value="Dihydroxyacetone_Kinase"/>
</dbReference>
<dbReference type="PROSITE" id="PS51480">
    <property type="entry name" value="DHAL"/>
    <property type="match status" value="1"/>
</dbReference>
<dbReference type="PROSITE" id="PS51481">
    <property type="entry name" value="DHAK"/>
    <property type="match status" value="1"/>
</dbReference>
<proteinExistence type="predicted"/>
<feature type="domain" description="DhaL" evidence="6">
    <location>
        <begin position="362"/>
        <end position="560"/>
    </location>
</feature>
<organism evidence="8 9">
    <name type="scientific">Paracraurococcus ruber</name>
    <dbReference type="NCBI Taxonomy" id="77675"/>
    <lineage>
        <taxon>Bacteria</taxon>
        <taxon>Pseudomonadati</taxon>
        <taxon>Pseudomonadota</taxon>
        <taxon>Alphaproteobacteria</taxon>
        <taxon>Acetobacterales</taxon>
        <taxon>Roseomonadaceae</taxon>
        <taxon>Paracraurococcus</taxon>
    </lineage>
</organism>
<dbReference type="GO" id="GO:0016301">
    <property type="term" value="F:kinase activity"/>
    <property type="evidence" value="ECO:0007669"/>
    <property type="project" value="UniProtKB-KW"/>
</dbReference>
<dbReference type="Proteomes" id="UP000697995">
    <property type="component" value="Unassembled WGS sequence"/>
</dbReference>
<name>A0ABS1CSB4_9PROT</name>
<dbReference type="Pfam" id="PF02733">
    <property type="entry name" value="Dak1"/>
    <property type="match status" value="1"/>
</dbReference>
<gene>
    <name evidence="8" type="ORF">CKO45_03820</name>
</gene>
<evidence type="ECO:0000259" key="7">
    <source>
        <dbReference type="PROSITE" id="PS51481"/>
    </source>
</evidence>
<keyword evidence="4" id="KW-0067">ATP-binding</keyword>
<keyword evidence="2" id="KW-0547">Nucleotide-binding</keyword>
<keyword evidence="3 8" id="KW-0418">Kinase</keyword>
<evidence type="ECO:0000256" key="4">
    <source>
        <dbReference type="ARBA" id="ARBA00022840"/>
    </source>
</evidence>
<evidence type="ECO:0000313" key="8">
    <source>
        <dbReference type="EMBL" id="MBK1657356.1"/>
    </source>
</evidence>
<dbReference type="InterPro" id="IPR036117">
    <property type="entry name" value="DhaL_dom_sf"/>
</dbReference>
<dbReference type="SMART" id="SM01120">
    <property type="entry name" value="Dak2"/>
    <property type="match status" value="1"/>
</dbReference>
<dbReference type="Gene3D" id="3.30.1180.20">
    <property type="entry name" value="Dihydroxyacetone kinase, domain 2"/>
    <property type="match status" value="1"/>
</dbReference>
<dbReference type="SUPFAM" id="SSF101473">
    <property type="entry name" value="DhaL-like"/>
    <property type="match status" value="1"/>
</dbReference>
<evidence type="ECO:0000259" key="6">
    <source>
        <dbReference type="PROSITE" id="PS51480"/>
    </source>
</evidence>
<dbReference type="InterPro" id="IPR004007">
    <property type="entry name" value="DhaL_dom"/>
</dbReference>
<comment type="caution">
    <text evidence="8">The sequence shown here is derived from an EMBL/GenBank/DDBJ whole genome shotgun (WGS) entry which is preliminary data.</text>
</comment>
<keyword evidence="1" id="KW-0808">Transferase</keyword>
<dbReference type="Gene3D" id="1.25.40.340">
    <property type="match status" value="1"/>
</dbReference>
<evidence type="ECO:0000313" key="9">
    <source>
        <dbReference type="Proteomes" id="UP000697995"/>
    </source>
</evidence>
<dbReference type="RefSeq" id="WP_133217910.1">
    <property type="nucleotide sequence ID" value="NZ_NRSG01000015.1"/>
</dbReference>